<dbReference type="InterPro" id="IPR008920">
    <property type="entry name" value="TF_FadR/GntR_C"/>
</dbReference>
<accession>A0ABP8RXS3</accession>
<evidence type="ECO:0000313" key="6">
    <source>
        <dbReference type="Proteomes" id="UP001501598"/>
    </source>
</evidence>
<dbReference type="Gene3D" id="1.20.120.530">
    <property type="entry name" value="GntR ligand-binding domain-like"/>
    <property type="match status" value="1"/>
</dbReference>
<reference evidence="6" key="1">
    <citation type="journal article" date="2019" name="Int. J. Syst. Evol. Microbiol.">
        <title>The Global Catalogue of Microorganisms (GCM) 10K type strain sequencing project: providing services to taxonomists for standard genome sequencing and annotation.</title>
        <authorList>
            <consortium name="The Broad Institute Genomics Platform"/>
            <consortium name="The Broad Institute Genome Sequencing Center for Infectious Disease"/>
            <person name="Wu L."/>
            <person name="Ma J."/>
        </authorList>
    </citation>
    <scope>NUCLEOTIDE SEQUENCE [LARGE SCALE GENOMIC DNA]</scope>
    <source>
        <strain evidence="6">JCM 17906</strain>
    </source>
</reference>
<dbReference type="EMBL" id="BAABGT010000075">
    <property type="protein sequence ID" value="GAA4553106.1"/>
    <property type="molecule type" value="Genomic_DNA"/>
</dbReference>
<name>A0ABP8RXS3_9PSEU</name>
<evidence type="ECO:0000313" key="5">
    <source>
        <dbReference type="EMBL" id="GAA4553106.1"/>
    </source>
</evidence>
<keyword evidence="1" id="KW-0805">Transcription regulation</keyword>
<dbReference type="InterPro" id="IPR011711">
    <property type="entry name" value="GntR_C"/>
</dbReference>
<keyword evidence="6" id="KW-1185">Reference proteome</keyword>
<proteinExistence type="predicted"/>
<evidence type="ECO:0000256" key="3">
    <source>
        <dbReference type="ARBA" id="ARBA00023163"/>
    </source>
</evidence>
<keyword evidence="3" id="KW-0804">Transcription</keyword>
<keyword evidence="2" id="KW-0238">DNA-binding</keyword>
<dbReference type="SUPFAM" id="SSF48008">
    <property type="entry name" value="GntR ligand-binding domain-like"/>
    <property type="match status" value="1"/>
</dbReference>
<feature type="domain" description="GntR C-terminal" evidence="4">
    <location>
        <begin position="1"/>
        <end position="71"/>
    </location>
</feature>
<evidence type="ECO:0000259" key="4">
    <source>
        <dbReference type="Pfam" id="PF07729"/>
    </source>
</evidence>
<evidence type="ECO:0000256" key="1">
    <source>
        <dbReference type="ARBA" id="ARBA00023015"/>
    </source>
</evidence>
<dbReference type="Proteomes" id="UP001501598">
    <property type="component" value="Unassembled WGS sequence"/>
</dbReference>
<dbReference type="Pfam" id="PF07729">
    <property type="entry name" value="FCD"/>
    <property type="match status" value="1"/>
</dbReference>
<comment type="caution">
    <text evidence="5">The sequence shown here is derived from an EMBL/GenBank/DDBJ whole genome shotgun (WGS) entry which is preliminary data.</text>
</comment>
<protein>
    <recommendedName>
        <fullName evidence="4">GntR C-terminal domain-containing protein</fullName>
    </recommendedName>
</protein>
<organism evidence="5 6">
    <name type="scientific">Pseudonocardia xishanensis</name>
    <dbReference type="NCBI Taxonomy" id="630995"/>
    <lineage>
        <taxon>Bacteria</taxon>
        <taxon>Bacillati</taxon>
        <taxon>Actinomycetota</taxon>
        <taxon>Actinomycetes</taxon>
        <taxon>Pseudonocardiales</taxon>
        <taxon>Pseudonocardiaceae</taxon>
        <taxon>Pseudonocardia</taxon>
    </lineage>
</organism>
<gene>
    <name evidence="5" type="ORF">GCM10023175_48250</name>
</gene>
<sequence length="90" mass="9947">MDFHTTELMATGNLMFTMMGQPVSDVLRTTLDRAAVAPEQWDRVDAAHLAIAEHIARGEAAEAEEAMRGHLLDLRELYEEPGTWRGGAPV</sequence>
<evidence type="ECO:0000256" key="2">
    <source>
        <dbReference type="ARBA" id="ARBA00023125"/>
    </source>
</evidence>